<dbReference type="SUPFAM" id="SSF54197">
    <property type="entry name" value="HIT-like"/>
    <property type="match status" value="1"/>
</dbReference>
<dbReference type="InterPro" id="IPR036265">
    <property type="entry name" value="HIT-like_sf"/>
</dbReference>
<reference evidence="2" key="1">
    <citation type="submission" date="2022-11" db="UniProtKB">
        <authorList>
            <consortium name="WormBaseParasite"/>
        </authorList>
    </citation>
    <scope>IDENTIFICATION</scope>
</reference>
<dbReference type="WBParaSite" id="ACRNAN_scaffold11610.g10555.t1">
    <property type="protein sequence ID" value="ACRNAN_scaffold11610.g10555.t1"/>
    <property type="gene ID" value="ACRNAN_scaffold11610.g10555"/>
</dbReference>
<dbReference type="Pfam" id="PF11969">
    <property type="entry name" value="DcpS_C"/>
    <property type="match status" value="1"/>
</dbReference>
<sequence length="223" mass="26793">MPTSYGLPKSHSPRWSPPPEICPNSKPAIYQIQETPIDYETITLPYIKTREDDLSWIYDILDHKKEQNRIVYEDNLPKYGFIMIPPKQSFEEFHQLVIVKELGIKSVRDLTSEHLPMLEYVLRECQLIIEQKFGHSSNQLNFYFHYQPTTYHLHIHIRLKDIKKRITKTNILVKEVLKNLKISPNFYKEATLPFVMKEKDELLEKFRQHGKRMEIINNKMYYR</sequence>
<dbReference type="GO" id="GO:0005634">
    <property type="term" value="C:nucleus"/>
    <property type="evidence" value="ECO:0007669"/>
    <property type="project" value="TreeGrafter"/>
</dbReference>
<protein>
    <submittedName>
        <fullName evidence="2">Scavenger mRNA decapping enzyme</fullName>
    </submittedName>
</protein>
<name>A0A914CJW0_9BILA</name>
<dbReference type="Proteomes" id="UP000887540">
    <property type="component" value="Unplaced"/>
</dbReference>
<dbReference type="AlphaFoldDB" id="A0A914CJW0"/>
<proteinExistence type="predicted"/>
<keyword evidence="1" id="KW-1185">Reference proteome</keyword>
<accession>A0A914CJW0</accession>
<dbReference type="PANTHER" id="PTHR12978:SF0">
    <property type="entry name" value="M7GPPPX DIPHOSPHATASE"/>
    <property type="match status" value="1"/>
</dbReference>
<dbReference type="GO" id="GO:0000932">
    <property type="term" value="C:P-body"/>
    <property type="evidence" value="ECO:0007669"/>
    <property type="project" value="TreeGrafter"/>
</dbReference>
<evidence type="ECO:0000313" key="2">
    <source>
        <dbReference type="WBParaSite" id="ACRNAN_scaffold11610.g10555.t1"/>
    </source>
</evidence>
<dbReference type="GO" id="GO:0016787">
    <property type="term" value="F:hydrolase activity"/>
    <property type="evidence" value="ECO:0007669"/>
    <property type="project" value="InterPro"/>
</dbReference>
<dbReference type="PANTHER" id="PTHR12978">
    <property type="entry name" value="HISTIDINE TRIAD HIT PROTEIN MEMBER"/>
    <property type="match status" value="1"/>
</dbReference>
<dbReference type="GO" id="GO:0000340">
    <property type="term" value="F:RNA 7-methylguanosine cap binding"/>
    <property type="evidence" value="ECO:0007669"/>
    <property type="project" value="TreeGrafter"/>
</dbReference>
<dbReference type="Gene3D" id="3.30.428.10">
    <property type="entry name" value="HIT-like"/>
    <property type="match status" value="1"/>
</dbReference>
<dbReference type="InterPro" id="IPR008594">
    <property type="entry name" value="DcpS/DCS2"/>
</dbReference>
<organism evidence="1 2">
    <name type="scientific">Acrobeloides nanus</name>
    <dbReference type="NCBI Taxonomy" id="290746"/>
    <lineage>
        <taxon>Eukaryota</taxon>
        <taxon>Metazoa</taxon>
        <taxon>Ecdysozoa</taxon>
        <taxon>Nematoda</taxon>
        <taxon>Chromadorea</taxon>
        <taxon>Rhabditida</taxon>
        <taxon>Tylenchina</taxon>
        <taxon>Cephalobomorpha</taxon>
        <taxon>Cephaloboidea</taxon>
        <taxon>Cephalobidae</taxon>
        <taxon>Acrobeloides</taxon>
    </lineage>
</organism>
<evidence type="ECO:0000313" key="1">
    <source>
        <dbReference type="Proteomes" id="UP000887540"/>
    </source>
</evidence>
<dbReference type="GO" id="GO:0000290">
    <property type="term" value="P:deadenylation-dependent decapping of nuclear-transcribed mRNA"/>
    <property type="evidence" value="ECO:0007669"/>
    <property type="project" value="InterPro"/>
</dbReference>